<sequence length="386" mass="44257">MGNFFPWKSLSVLMVSIATLGVVGINQWATPIVEDMQKEVVSHAKKELRVPAYDSIVYMPLWIEHLKEQPDNGRQKVGVFGPSTVFGTTVKEGKNTTAGVLQLHMKDKTVYNLGLTGGRFTETYAILASMIDEIDYVVYEVNYGIAVVTENEPDVMVYPTMVSKLGQSIPKDWLDKFPAKNKSSLPSDAHNWMTANVLNNWTLFHDRDALSYKFLKTRTPMEKLRREVKKQQDAKKGVKPEPAVSPYRAYDSFSNTYKAKVDKHFKSLYTWKKPFDPNNSFGLFMMEKTLDLLKENNKKAVFYSAPLDKSLITNRKLLDWKDYNKVMGSYKKLIESRGYPYIEFNGGTNVVDHKYYHDPSHMTDAGNKLFGEILYKRLKTYGITNK</sequence>
<proteinExistence type="predicted"/>
<dbReference type="Proteomes" id="UP000634529">
    <property type="component" value="Unassembled WGS sequence"/>
</dbReference>
<evidence type="ECO:0008006" key="3">
    <source>
        <dbReference type="Google" id="ProtNLM"/>
    </source>
</evidence>
<keyword evidence="2" id="KW-1185">Reference proteome</keyword>
<gene>
    <name evidence="1" type="ORF">IFO66_02700</name>
</gene>
<dbReference type="SUPFAM" id="SSF52266">
    <property type="entry name" value="SGNH hydrolase"/>
    <property type="match status" value="1"/>
</dbReference>
<dbReference type="EMBL" id="JACYTN010000001">
    <property type="protein sequence ID" value="MBD8497205.1"/>
    <property type="molecule type" value="Genomic_DNA"/>
</dbReference>
<organism evidence="1 2">
    <name type="scientific">Paenibacillus arenosi</name>
    <dbReference type="NCBI Taxonomy" id="2774142"/>
    <lineage>
        <taxon>Bacteria</taxon>
        <taxon>Bacillati</taxon>
        <taxon>Bacillota</taxon>
        <taxon>Bacilli</taxon>
        <taxon>Bacillales</taxon>
        <taxon>Paenibacillaceae</taxon>
        <taxon>Paenibacillus</taxon>
    </lineage>
</organism>
<comment type="caution">
    <text evidence="1">The sequence shown here is derived from an EMBL/GenBank/DDBJ whole genome shotgun (WGS) entry which is preliminary data.</text>
</comment>
<accession>A0ABR9ASX7</accession>
<evidence type="ECO:0000313" key="2">
    <source>
        <dbReference type="Proteomes" id="UP000634529"/>
    </source>
</evidence>
<protein>
    <recommendedName>
        <fullName evidence="3">DUF1574 domain-containing protein</fullName>
    </recommendedName>
</protein>
<name>A0ABR9ASX7_9BACL</name>
<dbReference type="RefSeq" id="WP_192023620.1">
    <property type="nucleotide sequence ID" value="NZ_JACYTN010000001.1"/>
</dbReference>
<evidence type="ECO:0000313" key="1">
    <source>
        <dbReference type="EMBL" id="MBD8497205.1"/>
    </source>
</evidence>
<reference evidence="1 2" key="1">
    <citation type="submission" date="2020-09" db="EMBL/GenBank/DDBJ databases">
        <title>Paenibacillus sp. CAU 1523 isolated from sand of Haeundae Beach.</title>
        <authorList>
            <person name="Kim W."/>
        </authorList>
    </citation>
    <scope>NUCLEOTIDE SEQUENCE [LARGE SCALE GENOMIC DNA]</scope>
    <source>
        <strain evidence="1 2">CAU 1523</strain>
    </source>
</reference>